<dbReference type="NCBIfam" id="TIGR02215">
    <property type="entry name" value="phage_chp_gp8"/>
    <property type="match status" value="1"/>
</dbReference>
<name>A0A0F9QXF0_9ZZZZ</name>
<dbReference type="InterPro" id="IPR011738">
    <property type="entry name" value="Phage_CHP"/>
</dbReference>
<organism evidence="1">
    <name type="scientific">marine sediment metagenome</name>
    <dbReference type="NCBI Taxonomy" id="412755"/>
    <lineage>
        <taxon>unclassified sequences</taxon>
        <taxon>metagenomes</taxon>
        <taxon>ecological metagenomes</taxon>
    </lineage>
</organism>
<dbReference type="EMBL" id="LAZR01004307">
    <property type="protein sequence ID" value="KKN09778.1"/>
    <property type="molecule type" value="Genomic_DNA"/>
</dbReference>
<comment type="caution">
    <text evidence="1">The sequence shown here is derived from an EMBL/GenBank/DDBJ whole genome shotgun (WGS) entry which is preliminary data.</text>
</comment>
<gene>
    <name evidence="1" type="ORF">LCGC14_1043150</name>
</gene>
<proteinExistence type="predicted"/>
<accession>A0A0F9QXF0</accession>
<dbReference type="AlphaFoldDB" id="A0A0F9QXF0"/>
<reference evidence="1" key="1">
    <citation type="journal article" date="2015" name="Nature">
        <title>Complex archaea that bridge the gap between prokaryotes and eukaryotes.</title>
        <authorList>
            <person name="Spang A."/>
            <person name="Saw J.H."/>
            <person name="Jorgensen S.L."/>
            <person name="Zaremba-Niedzwiedzka K."/>
            <person name="Martijn J."/>
            <person name="Lind A.E."/>
            <person name="van Eijk R."/>
            <person name="Schleper C."/>
            <person name="Guy L."/>
            <person name="Ettema T.J."/>
        </authorList>
    </citation>
    <scope>NUCLEOTIDE SEQUENCE</scope>
</reference>
<dbReference type="Gene3D" id="1.10.3230.30">
    <property type="entry name" value="Phage gp6-like head-tail connector protein"/>
    <property type="match status" value="1"/>
</dbReference>
<sequence length="186" mass="20500">MHWSLTLVTGPAAEPISSTAAKVWLRLSHTVEDALIDDLIQMVREQVEEHGIAVMTQTWDLRLDRFPSVIRIPMTPVQEVSSISYIDTNGDTQTLAASKYTVDWKSTPARIVPAYGLSWPSTRGEPNAVTVQFIAGYGDGATPGIPERVLQAMRLALTTGYALRADNDAAQTAVARILDNYALYYY</sequence>
<evidence type="ECO:0008006" key="2">
    <source>
        <dbReference type="Google" id="ProtNLM"/>
    </source>
</evidence>
<evidence type="ECO:0000313" key="1">
    <source>
        <dbReference type="EMBL" id="KKN09778.1"/>
    </source>
</evidence>
<protein>
    <recommendedName>
        <fullName evidence="2">PhiE125 gp8 family phage protein</fullName>
    </recommendedName>
</protein>